<dbReference type="AlphaFoldDB" id="A0AAW0DEX2"/>
<feature type="compositionally biased region" description="Acidic residues" evidence="1">
    <location>
        <begin position="438"/>
        <end position="455"/>
    </location>
</feature>
<gene>
    <name evidence="2" type="ORF">VNI00_005764</name>
</gene>
<evidence type="ECO:0000313" key="2">
    <source>
        <dbReference type="EMBL" id="KAK7049733.1"/>
    </source>
</evidence>
<feature type="compositionally biased region" description="Polar residues" evidence="1">
    <location>
        <begin position="404"/>
        <end position="413"/>
    </location>
</feature>
<feature type="region of interest" description="Disordered" evidence="1">
    <location>
        <begin position="129"/>
        <end position="159"/>
    </location>
</feature>
<protein>
    <recommendedName>
        <fullName evidence="4">DNA replication regulator Sld3 C-terminal domain-containing protein</fullName>
    </recommendedName>
</protein>
<feature type="compositionally biased region" description="Basic residues" evidence="1">
    <location>
        <begin position="143"/>
        <end position="153"/>
    </location>
</feature>
<feature type="compositionally biased region" description="Polar residues" evidence="1">
    <location>
        <begin position="304"/>
        <end position="321"/>
    </location>
</feature>
<name>A0AAW0DEX2_9AGAR</name>
<dbReference type="EMBL" id="JAYKXP010000016">
    <property type="protein sequence ID" value="KAK7049733.1"/>
    <property type="molecule type" value="Genomic_DNA"/>
</dbReference>
<feature type="compositionally biased region" description="Basic and acidic residues" evidence="1">
    <location>
        <begin position="277"/>
        <end position="301"/>
    </location>
</feature>
<keyword evidence="3" id="KW-1185">Reference proteome</keyword>
<evidence type="ECO:0008006" key="4">
    <source>
        <dbReference type="Google" id="ProtNLM"/>
    </source>
</evidence>
<proteinExistence type="predicted"/>
<feature type="compositionally biased region" description="Low complexity" evidence="1">
    <location>
        <begin position="373"/>
        <end position="390"/>
    </location>
</feature>
<reference evidence="2 3" key="1">
    <citation type="submission" date="2024-01" db="EMBL/GenBank/DDBJ databases">
        <title>A draft genome for a cacao thread blight-causing isolate of Paramarasmius palmivorus.</title>
        <authorList>
            <person name="Baruah I.K."/>
            <person name="Bukari Y."/>
            <person name="Amoako-Attah I."/>
            <person name="Meinhardt L.W."/>
            <person name="Bailey B.A."/>
            <person name="Cohen S.P."/>
        </authorList>
    </citation>
    <scope>NUCLEOTIDE SEQUENCE [LARGE SCALE GENOMIC DNA]</scope>
    <source>
        <strain evidence="2 3">GH-12</strain>
    </source>
</reference>
<evidence type="ECO:0000256" key="1">
    <source>
        <dbReference type="SAM" id="MobiDB-lite"/>
    </source>
</evidence>
<comment type="caution">
    <text evidence="2">The sequence shown here is derived from an EMBL/GenBank/DDBJ whole genome shotgun (WGS) entry which is preliminary data.</text>
</comment>
<organism evidence="2 3">
    <name type="scientific">Paramarasmius palmivorus</name>
    <dbReference type="NCBI Taxonomy" id="297713"/>
    <lineage>
        <taxon>Eukaryota</taxon>
        <taxon>Fungi</taxon>
        <taxon>Dikarya</taxon>
        <taxon>Basidiomycota</taxon>
        <taxon>Agaricomycotina</taxon>
        <taxon>Agaricomycetes</taxon>
        <taxon>Agaricomycetidae</taxon>
        <taxon>Agaricales</taxon>
        <taxon>Marasmiineae</taxon>
        <taxon>Marasmiaceae</taxon>
        <taxon>Paramarasmius</taxon>
    </lineage>
</organism>
<evidence type="ECO:0000313" key="3">
    <source>
        <dbReference type="Proteomes" id="UP001383192"/>
    </source>
</evidence>
<dbReference type="Gene3D" id="1.20.58.2130">
    <property type="match status" value="1"/>
</dbReference>
<accession>A0AAW0DEX2</accession>
<feature type="compositionally biased region" description="Low complexity" evidence="1">
    <location>
        <begin position="333"/>
        <end position="349"/>
    </location>
</feature>
<feature type="compositionally biased region" description="Low complexity" evidence="1">
    <location>
        <begin position="261"/>
        <end position="275"/>
    </location>
</feature>
<sequence>MPLNFLVPALKRVNVASGSSQPDSPQPHPLHALLDPLLHTPRSAANKYNVELPRILSDGGGAGEIEETMMWYVLSYEKGDKEYEAIRDTSADGGIWEDEKWRKAWLQRLERREVQIQILLHLLILSLPGPPPPRPQSPEMSSVKRRKLPRKKPTTVPSTADRLEAFMDKLSTWQLMGDLNASPARNANKLRQEEEALDWMQVFYKETIFPTSPFTEDEDEDEPLHSKPSDLATRSSSPVPHPPPAKRPRTSSSASVTRYPSPALSTTSSHRSSSRPPEPRKLERTRSLSASLKEEEMERRRAQSVGQSSRRVLNREVSMSKSFKAKPPIQPTAAKTAVDPPVKPAPAVKSEAKNEGVTLVEATPMKPKETRVRTLSRTFSQTQTQTQLQLDASSPTKPKRTISRVVSQASTTITEEEEEWPLSGSSTPAILRLGGDSEGSELTDIEEDDGDDDDLLLSAGKSLHSALLSTPTKAGRSRN</sequence>
<dbReference type="Proteomes" id="UP001383192">
    <property type="component" value="Unassembled WGS sequence"/>
</dbReference>
<feature type="region of interest" description="Disordered" evidence="1">
    <location>
        <begin position="212"/>
        <end position="457"/>
    </location>
</feature>